<accession>A0A927HCX7</accession>
<proteinExistence type="predicted"/>
<evidence type="ECO:0000313" key="2">
    <source>
        <dbReference type="Proteomes" id="UP000602076"/>
    </source>
</evidence>
<gene>
    <name evidence="1" type="ORF">IEO70_17295</name>
</gene>
<dbReference type="Proteomes" id="UP000602076">
    <property type="component" value="Unassembled WGS sequence"/>
</dbReference>
<reference evidence="1" key="1">
    <citation type="submission" date="2020-09" db="EMBL/GenBank/DDBJ databases">
        <title>Bacillus faecalis sp. nov., a moderately halophilic bacterium isolated from cow faeces.</title>
        <authorList>
            <person name="Jiang L."/>
            <person name="Lee J."/>
        </authorList>
    </citation>
    <scope>NUCLEOTIDE SEQUENCE</scope>
    <source>
        <strain evidence="1">AGMB 02131</strain>
    </source>
</reference>
<name>A0A927HCX7_9BACI</name>
<comment type="caution">
    <text evidence="1">The sequence shown here is derived from an EMBL/GenBank/DDBJ whole genome shotgun (WGS) entry which is preliminary data.</text>
</comment>
<organism evidence="1 2">
    <name type="scientific">Peribacillus faecalis</name>
    <dbReference type="NCBI Taxonomy" id="2772559"/>
    <lineage>
        <taxon>Bacteria</taxon>
        <taxon>Bacillati</taxon>
        <taxon>Bacillota</taxon>
        <taxon>Bacilli</taxon>
        <taxon>Bacillales</taxon>
        <taxon>Bacillaceae</taxon>
        <taxon>Peribacillus</taxon>
    </lineage>
</organism>
<sequence>MNRIVAVFIVCSLLMGCGLGTSKVSEMASEIVPEASVVTIGETVKDKAVEEWKVLKTVFTNKISPSKQNEFVTYYENTEEGYTYLDIVIELTNLKEKDEISDQFLKVNIEYDGKDQYGTCATVEDPDGQEFDFANATAIEPEETRVLHYYASVPEKMENDGKPVKAIITCQEKVYELAIRE</sequence>
<dbReference type="AlphaFoldDB" id="A0A927HCX7"/>
<dbReference type="RefSeq" id="WP_190999622.1">
    <property type="nucleotide sequence ID" value="NZ_JACXSI010000055.1"/>
</dbReference>
<evidence type="ECO:0008006" key="3">
    <source>
        <dbReference type="Google" id="ProtNLM"/>
    </source>
</evidence>
<dbReference type="EMBL" id="JACXSI010000055">
    <property type="protein sequence ID" value="MBD3110092.1"/>
    <property type="molecule type" value="Genomic_DNA"/>
</dbReference>
<protein>
    <recommendedName>
        <fullName evidence="3">Lipoprotein</fullName>
    </recommendedName>
</protein>
<dbReference type="PROSITE" id="PS51257">
    <property type="entry name" value="PROKAR_LIPOPROTEIN"/>
    <property type="match status" value="1"/>
</dbReference>
<evidence type="ECO:0000313" key="1">
    <source>
        <dbReference type="EMBL" id="MBD3110092.1"/>
    </source>
</evidence>
<keyword evidence="2" id="KW-1185">Reference proteome</keyword>